<dbReference type="InterPro" id="IPR021348">
    <property type="entry name" value="DUF2963"/>
</dbReference>
<name>B1V9G1_PHYAS</name>
<dbReference type="AlphaFoldDB" id="B1V9G1"/>
<dbReference type="STRING" id="59748.PA0248"/>
<evidence type="ECO:0000259" key="1">
    <source>
        <dbReference type="Pfam" id="PF11178"/>
    </source>
</evidence>
<dbReference type="Proteomes" id="UP000008323">
    <property type="component" value="Chromosome"/>
</dbReference>
<feature type="domain" description="DUF2963" evidence="1">
    <location>
        <begin position="114"/>
        <end position="144"/>
    </location>
</feature>
<evidence type="ECO:0000313" key="2">
    <source>
        <dbReference type="EMBL" id="CAM11583.1"/>
    </source>
</evidence>
<proteinExistence type="predicted"/>
<dbReference type="KEGG" id="pal:PA0248"/>
<accession>B1V9G1</accession>
<organism evidence="2 3">
    <name type="scientific">Phytoplasma australiense</name>
    <dbReference type="NCBI Taxonomy" id="59748"/>
    <lineage>
        <taxon>Bacteria</taxon>
        <taxon>Bacillati</taxon>
        <taxon>Mycoplasmatota</taxon>
        <taxon>Mollicutes</taxon>
        <taxon>Acholeplasmatales</taxon>
        <taxon>Acholeplasmataceae</taxon>
        <taxon>Candidatus Phytoplasma</taxon>
        <taxon>16SrXII (Stolbur group)</taxon>
    </lineage>
</organism>
<feature type="domain" description="DUF2963" evidence="1">
    <location>
        <begin position="19"/>
        <end position="50"/>
    </location>
</feature>
<gene>
    <name evidence="2" type="ordered locus">PA0248</name>
</gene>
<sequence length="151" mass="17993">MNHQKTLNSAKTKKSVVEYYSDGETIYYITEYRPETEEVIKQTNYNSDGKLTTEIFYDGDGETIDYIRKYNPQISKLIKFTKYQEDGETIDYITEFKYHPKTNKLIKTTGFSFDRKRIAFIYKHHPNGKLFKRTYYNSDGTIIKERSKNND</sequence>
<dbReference type="EMBL" id="AM422018">
    <property type="protein sequence ID" value="CAM11583.1"/>
    <property type="molecule type" value="Genomic_DNA"/>
</dbReference>
<dbReference type="Gene3D" id="3.90.930.1">
    <property type="match status" value="1"/>
</dbReference>
<feature type="domain" description="DUF2963" evidence="1">
    <location>
        <begin position="57"/>
        <end position="109"/>
    </location>
</feature>
<protein>
    <recommendedName>
        <fullName evidence="1">DUF2963 domain-containing protein</fullName>
    </recommendedName>
</protein>
<evidence type="ECO:0000313" key="3">
    <source>
        <dbReference type="Proteomes" id="UP000008323"/>
    </source>
</evidence>
<dbReference type="Pfam" id="PF11178">
    <property type="entry name" value="DUF2963"/>
    <property type="match status" value="3"/>
</dbReference>
<reference evidence="2 3" key="1">
    <citation type="journal article" date="2008" name="J. Bacteriol.">
        <title>Comparative genome analysis of 'Candidatus Phytoplasma australiense' (subgroup tuf-Australia I; rp-A) and 'Ca. Phytoplasma asteris' strains OY-M and AY-WB.</title>
        <authorList>
            <person name="Tran-Nguyen L.T."/>
            <person name="Kube M."/>
            <person name="Schneider B."/>
            <person name="Reinhardt R."/>
            <person name="Gibb K.S."/>
        </authorList>
    </citation>
    <scope>NUCLEOTIDE SEQUENCE [LARGE SCALE GENOMIC DNA]</scope>
</reference>